<proteinExistence type="predicted"/>
<organism evidence="2">
    <name type="scientific">mine drainage metagenome</name>
    <dbReference type="NCBI Taxonomy" id="410659"/>
    <lineage>
        <taxon>unclassified sequences</taxon>
        <taxon>metagenomes</taxon>
        <taxon>ecological metagenomes</taxon>
    </lineage>
</organism>
<dbReference type="Gene3D" id="1.10.390.10">
    <property type="entry name" value="Neutral Protease Domain 2"/>
    <property type="match status" value="1"/>
</dbReference>
<dbReference type="AlphaFoldDB" id="A0A1J5SB57"/>
<dbReference type="SUPFAM" id="SSF55486">
    <property type="entry name" value="Metalloproteases ('zincins'), catalytic domain"/>
    <property type="match status" value="1"/>
</dbReference>
<accession>A0A1J5SB57</accession>
<protein>
    <recommendedName>
        <fullName evidence="1">Peptidase M1 membrane alanine aminopeptidase domain-containing protein</fullName>
    </recommendedName>
</protein>
<dbReference type="GO" id="GO:0008237">
    <property type="term" value="F:metallopeptidase activity"/>
    <property type="evidence" value="ECO:0007669"/>
    <property type="project" value="InterPro"/>
</dbReference>
<dbReference type="EMBL" id="MLJW01000048">
    <property type="protein sequence ID" value="OIR05785.1"/>
    <property type="molecule type" value="Genomic_DNA"/>
</dbReference>
<dbReference type="InterPro" id="IPR014782">
    <property type="entry name" value="Peptidase_M1_dom"/>
</dbReference>
<dbReference type="PANTHER" id="PTHR45726:SF3">
    <property type="entry name" value="LEUKOTRIENE A-4 HYDROLASE"/>
    <property type="match status" value="1"/>
</dbReference>
<evidence type="ECO:0000259" key="1">
    <source>
        <dbReference type="Pfam" id="PF01433"/>
    </source>
</evidence>
<evidence type="ECO:0000313" key="2">
    <source>
        <dbReference type="EMBL" id="OIR05785.1"/>
    </source>
</evidence>
<dbReference type="PANTHER" id="PTHR45726">
    <property type="entry name" value="LEUKOTRIENE A-4 HYDROLASE"/>
    <property type="match status" value="1"/>
</dbReference>
<comment type="caution">
    <text evidence="2">The sequence shown here is derived from an EMBL/GenBank/DDBJ whole genome shotgun (WGS) entry which is preliminary data.</text>
</comment>
<dbReference type="CDD" id="cd09604">
    <property type="entry name" value="M1_APN_like"/>
    <property type="match status" value="1"/>
</dbReference>
<reference evidence="2" key="1">
    <citation type="submission" date="2016-10" db="EMBL/GenBank/DDBJ databases">
        <title>Sequence of Gallionella enrichment culture.</title>
        <authorList>
            <person name="Poehlein A."/>
            <person name="Muehling M."/>
            <person name="Daniel R."/>
        </authorList>
    </citation>
    <scope>NUCLEOTIDE SEQUENCE</scope>
</reference>
<sequence>MMKTVTKLFLLSSLICHLSSSLQAQPDRWQQRIKYNINVNMNVVTNRFSGTEKIEYINNSPDTLNRIFFHLYWNAFQPNSSMDVRSRELGKIFLTNRRGDEIQDWDSRVRDRISKLKENEIGFQNVKSVKMNGVEQKLRNYETILEVKLDKPILPKSKTSLEVSFEAQVPVQIRRSGRDNAEGVRYSMSQWYPKVVEYDYQGWNANPYIAREFYGVWGDYDVNITIDKNYFVAAGGDLLNANEVGFGYEAKGVKPKPVAGKTITWKWQAYNVHDFVWAADTSYKMITRPVKDGPLIRVVYKKTDSLTDARWNKCADTMAIAYPFIAKTFGPYPYKTYSFIQGGDGGMEYPMATLVKNASIGTFVHEWLHSWYQGMMGMNESLFPWMDEGFTNYAGMRVVCAFRNIPPTIYDYEYKGYFNLARSGMEEPLTTHADHYNTNYAYNNAAYDKGAVFLNQLGYIVGDKVLDKILLEYYREWRFKHPNANDFIRVAEKVSGLELQWYKEYWVNSIKTIDYAVGDINVVDNKTQITLKRIGKMPMPIDVLLTFKDGTKEMHYIPLNLMYGEKMAEDTVTRIVHTEWKWTDPEYNFNTDRSIGDIKSIEIDPSQRMADMNRSNNKLVIPD</sequence>
<gene>
    <name evidence="2" type="ORF">GALL_122200</name>
</gene>
<dbReference type="Pfam" id="PF01433">
    <property type="entry name" value="Peptidase_M1"/>
    <property type="match status" value="1"/>
</dbReference>
<feature type="domain" description="Peptidase M1 membrane alanine aminopeptidase" evidence="1">
    <location>
        <begin position="360"/>
        <end position="506"/>
    </location>
</feature>
<name>A0A1J5SB57_9ZZZZ</name>
<dbReference type="InterPro" id="IPR034015">
    <property type="entry name" value="M1_LTA4H"/>
</dbReference>
<dbReference type="GO" id="GO:0008270">
    <property type="term" value="F:zinc ion binding"/>
    <property type="evidence" value="ECO:0007669"/>
    <property type="project" value="InterPro"/>
</dbReference>
<dbReference type="InterPro" id="IPR027268">
    <property type="entry name" value="Peptidase_M4/M1_CTD_sf"/>
</dbReference>